<evidence type="ECO:0000313" key="17">
    <source>
        <dbReference type="EMBL" id="KHS52386.1"/>
    </source>
</evidence>
<organism evidence="17 18">
    <name type="scientific">Brevibacterium linens</name>
    <dbReference type="NCBI Taxonomy" id="1703"/>
    <lineage>
        <taxon>Bacteria</taxon>
        <taxon>Bacillati</taxon>
        <taxon>Actinomycetota</taxon>
        <taxon>Actinomycetes</taxon>
        <taxon>Micrococcales</taxon>
        <taxon>Brevibacteriaceae</taxon>
        <taxon>Brevibacterium</taxon>
    </lineage>
</organism>
<keyword evidence="10" id="KW-0411">Iron-sulfur</keyword>
<dbReference type="GO" id="GO:0019825">
    <property type="term" value="F:oxygen binding"/>
    <property type="evidence" value="ECO:0007669"/>
    <property type="project" value="InterPro"/>
</dbReference>
<comment type="catalytic activity">
    <reaction evidence="13">
        <text>2 nitric oxide + NADPH + 2 O2 = 2 nitrate + NADP(+) + H(+)</text>
        <dbReference type="Rhea" id="RHEA:19465"/>
        <dbReference type="ChEBI" id="CHEBI:15378"/>
        <dbReference type="ChEBI" id="CHEBI:15379"/>
        <dbReference type="ChEBI" id="CHEBI:16480"/>
        <dbReference type="ChEBI" id="CHEBI:17632"/>
        <dbReference type="ChEBI" id="CHEBI:57783"/>
        <dbReference type="ChEBI" id="CHEBI:58349"/>
        <dbReference type="EC" id="1.14.12.17"/>
    </reaction>
</comment>
<dbReference type="Pfam" id="PF00175">
    <property type="entry name" value="NAD_binding_1"/>
    <property type="match status" value="1"/>
</dbReference>
<dbReference type="CDD" id="cd06184">
    <property type="entry name" value="flavohem_like_fad_nad_binding"/>
    <property type="match status" value="1"/>
</dbReference>
<dbReference type="PROSITE" id="PS51384">
    <property type="entry name" value="FAD_FR"/>
    <property type="match status" value="1"/>
</dbReference>
<dbReference type="InterPro" id="IPR008333">
    <property type="entry name" value="Cbr1-like_FAD-bd_dom"/>
</dbReference>
<comment type="caution">
    <text evidence="17">The sequence shown here is derived from an EMBL/GenBank/DDBJ whole genome shotgun (WGS) entry which is preliminary data.</text>
</comment>
<sequence>MISQPALTVVRDTLPVIGSAIGDITPIFYDRMFTARPDLLRDLFNRGNQAQGEQQKALAGAIAAYASLLVSEDAPNIDAMMSRIANKHASLGITEDQYPIVYEHLFAAIGEVLGDAATPEVVDAWTEVYWDMSNTLIAAERELYAEHDVEPGDVWSELKVIRRRQESPHTISLVLARPDGGRLPQARPGQYISVQVQLPDGANQIRQYSLTRATSHESWTVTIKAEPGRAEAGVPAGEVSNFIHGNVFEGDTIRCSLPYGDLVVEDAETPLLLVSAGIGCTPILGALNDLVSKESQREVTVLHADQSMASHAHRQDMAQLVAQLPGARMHHWYEQLGARTTNETIHEGFIDLAEVDVPADAQVYLCGPPPFMKAVRRGLDELDVPEDNIHFEVFGPDTWATVPDLVPA</sequence>
<dbReference type="GO" id="GO:0071500">
    <property type="term" value="P:cellular response to nitrosative stress"/>
    <property type="evidence" value="ECO:0007669"/>
    <property type="project" value="TreeGrafter"/>
</dbReference>
<dbReference type="SUPFAM" id="SSF52343">
    <property type="entry name" value="Ferredoxin reductase-like, C-terminal NADP-linked domain"/>
    <property type="match status" value="1"/>
</dbReference>
<keyword evidence="14" id="KW-0813">Transport</keyword>
<dbReference type="FunFam" id="1.10.490.10:FF:000003">
    <property type="entry name" value="Flavohemoprotein"/>
    <property type="match status" value="1"/>
</dbReference>
<dbReference type="PANTHER" id="PTHR43396:SF3">
    <property type="entry name" value="FLAVOHEMOPROTEIN"/>
    <property type="match status" value="1"/>
</dbReference>
<dbReference type="GO" id="GO:0051537">
    <property type="term" value="F:2 iron, 2 sulfur cluster binding"/>
    <property type="evidence" value="ECO:0007669"/>
    <property type="project" value="UniProtKB-KW"/>
</dbReference>
<feature type="domain" description="Globin" evidence="15">
    <location>
        <begin position="1"/>
        <end position="141"/>
    </location>
</feature>
<keyword evidence="8" id="KW-0521">NADP</keyword>
<comment type="catalytic activity">
    <reaction evidence="12">
        <text>2 nitric oxide + NADH + 2 O2 = 2 nitrate + NAD(+) + H(+)</text>
        <dbReference type="Rhea" id="RHEA:19469"/>
        <dbReference type="ChEBI" id="CHEBI:15378"/>
        <dbReference type="ChEBI" id="CHEBI:15379"/>
        <dbReference type="ChEBI" id="CHEBI:16480"/>
        <dbReference type="ChEBI" id="CHEBI:17632"/>
        <dbReference type="ChEBI" id="CHEBI:57540"/>
        <dbReference type="ChEBI" id="CHEBI:57945"/>
        <dbReference type="EC" id="1.14.12.17"/>
    </reaction>
</comment>
<evidence type="ECO:0000256" key="14">
    <source>
        <dbReference type="RuleBase" id="RU000356"/>
    </source>
</evidence>
<dbReference type="AlphaFoldDB" id="A0A0B9A180"/>
<dbReference type="GO" id="GO:0005344">
    <property type="term" value="F:oxygen carrier activity"/>
    <property type="evidence" value="ECO:0007669"/>
    <property type="project" value="UniProtKB-KW"/>
</dbReference>
<dbReference type="Pfam" id="PF00970">
    <property type="entry name" value="FAD_binding_6"/>
    <property type="match status" value="1"/>
</dbReference>
<evidence type="ECO:0000256" key="7">
    <source>
        <dbReference type="ARBA" id="ARBA00022723"/>
    </source>
</evidence>
<evidence type="ECO:0000256" key="3">
    <source>
        <dbReference type="ARBA" id="ARBA00012229"/>
    </source>
</evidence>
<evidence type="ECO:0000256" key="1">
    <source>
        <dbReference type="ARBA" id="ARBA00001970"/>
    </source>
</evidence>
<evidence type="ECO:0000259" key="16">
    <source>
        <dbReference type="PROSITE" id="PS51384"/>
    </source>
</evidence>
<dbReference type="PATRIC" id="fig|1703.6.peg.1928"/>
<dbReference type="Proteomes" id="UP000031488">
    <property type="component" value="Unassembled WGS sequence"/>
</dbReference>
<dbReference type="InterPro" id="IPR039261">
    <property type="entry name" value="FNR_nucleotide-bd"/>
</dbReference>
<evidence type="ECO:0000256" key="4">
    <source>
        <dbReference type="ARBA" id="ARBA00022617"/>
    </source>
</evidence>
<dbReference type="InterPro" id="IPR000971">
    <property type="entry name" value="Globin"/>
</dbReference>
<evidence type="ECO:0000256" key="6">
    <source>
        <dbReference type="ARBA" id="ARBA00022714"/>
    </source>
</evidence>
<protein>
    <recommendedName>
        <fullName evidence="3">nitric oxide dioxygenase</fullName>
        <ecNumber evidence="3">1.14.12.17</ecNumber>
    </recommendedName>
</protein>
<dbReference type="GO" id="GO:0046210">
    <property type="term" value="P:nitric oxide catabolic process"/>
    <property type="evidence" value="ECO:0007669"/>
    <property type="project" value="TreeGrafter"/>
</dbReference>
<keyword evidence="5 14" id="KW-0561">Oxygen transport</keyword>
<reference evidence="17 18" key="1">
    <citation type="submission" date="2014-11" db="EMBL/GenBank/DDBJ databases">
        <title>Draft Genome Sequence of Brevibacterium linens AE038-8.</title>
        <authorList>
            <person name="Maizel D."/>
            <person name="Utturkar S.M."/>
            <person name="Brown S.D."/>
            <person name="Ferrero M."/>
            <person name="Rosen B.P."/>
        </authorList>
    </citation>
    <scope>NUCLEOTIDE SEQUENCE [LARGE SCALE GENOMIC DNA]</scope>
    <source>
        <strain evidence="17 18">AE038-8</strain>
    </source>
</reference>
<dbReference type="RefSeq" id="WP_039209812.1">
    <property type="nucleotide sequence ID" value="NZ_JTJZ01000019.1"/>
</dbReference>
<accession>A0A0B9A180</accession>
<dbReference type="SUPFAM" id="SSF63380">
    <property type="entry name" value="Riboflavin synthase domain-like"/>
    <property type="match status" value="1"/>
</dbReference>
<evidence type="ECO:0000313" key="18">
    <source>
        <dbReference type="Proteomes" id="UP000031488"/>
    </source>
</evidence>
<gene>
    <name evidence="17" type="ORF">AE0388_2036</name>
</gene>
<keyword evidence="7" id="KW-0479">Metal-binding</keyword>
<proteinExistence type="inferred from homology"/>
<dbReference type="EC" id="1.14.12.17" evidence="3"/>
<dbReference type="InterPro" id="IPR001433">
    <property type="entry name" value="OxRdtase_FAD/NAD-bd"/>
</dbReference>
<dbReference type="InterPro" id="IPR017938">
    <property type="entry name" value="Riboflavin_synthase-like_b-brl"/>
</dbReference>
<dbReference type="InterPro" id="IPR017927">
    <property type="entry name" value="FAD-bd_FR_type"/>
</dbReference>
<name>A0A0B9A180_BRELN</name>
<evidence type="ECO:0000259" key="15">
    <source>
        <dbReference type="PROSITE" id="PS01033"/>
    </source>
</evidence>
<dbReference type="InterPro" id="IPR012292">
    <property type="entry name" value="Globin/Proto"/>
</dbReference>
<dbReference type="PANTHER" id="PTHR43396">
    <property type="entry name" value="FLAVOHEMOPROTEIN"/>
    <property type="match status" value="1"/>
</dbReference>
<dbReference type="Pfam" id="PF00042">
    <property type="entry name" value="Globin"/>
    <property type="match status" value="1"/>
</dbReference>
<keyword evidence="9" id="KW-0408">Iron</keyword>
<dbReference type="GO" id="GO:0020037">
    <property type="term" value="F:heme binding"/>
    <property type="evidence" value="ECO:0007669"/>
    <property type="project" value="InterPro"/>
</dbReference>
<feature type="domain" description="FAD-binding FR-type" evidence="16">
    <location>
        <begin position="153"/>
        <end position="265"/>
    </location>
</feature>
<evidence type="ECO:0000256" key="9">
    <source>
        <dbReference type="ARBA" id="ARBA00023004"/>
    </source>
</evidence>
<dbReference type="InterPro" id="IPR009050">
    <property type="entry name" value="Globin-like_sf"/>
</dbReference>
<evidence type="ECO:0000256" key="8">
    <source>
        <dbReference type="ARBA" id="ARBA00022857"/>
    </source>
</evidence>
<comment type="cofactor">
    <cofactor evidence="1">
        <name>heme b</name>
        <dbReference type="ChEBI" id="CHEBI:60344"/>
    </cofactor>
</comment>
<dbReference type="GO" id="GO:0046872">
    <property type="term" value="F:metal ion binding"/>
    <property type="evidence" value="ECO:0007669"/>
    <property type="project" value="UniProtKB-KW"/>
</dbReference>
<comment type="similarity">
    <text evidence="2">In the C-terminal section; belongs to the flavoprotein pyridine nucleotide cytochrome reductase family.</text>
</comment>
<keyword evidence="17" id="KW-0560">Oxidoreductase</keyword>
<dbReference type="Gene3D" id="2.40.30.10">
    <property type="entry name" value="Translation factors"/>
    <property type="match status" value="1"/>
</dbReference>
<comment type="similarity">
    <text evidence="14">Belongs to the globin family.</text>
</comment>
<dbReference type="GO" id="GO:0008941">
    <property type="term" value="F:nitric oxide dioxygenase NAD(P)H activity"/>
    <property type="evidence" value="ECO:0007669"/>
    <property type="project" value="UniProtKB-EC"/>
</dbReference>
<evidence type="ECO:0000256" key="11">
    <source>
        <dbReference type="ARBA" id="ARBA00023027"/>
    </source>
</evidence>
<keyword evidence="17" id="KW-0223">Dioxygenase</keyword>
<evidence type="ECO:0000256" key="13">
    <source>
        <dbReference type="ARBA" id="ARBA00049433"/>
    </source>
</evidence>
<dbReference type="EMBL" id="JTJZ01000019">
    <property type="protein sequence ID" value="KHS52386.1"/>
    <property type="molecule type" value="Genomic_DNA"/>
</dbReference>
<evidence type="ECO:0000256" key="5">
    <source>
        <dbReference type="ARBA" id="ARBA00022621"/>
    </source>
</evidence>
<evidence type="ECO:0000256" key="2">
    <source>
        <dbReference type="ARBA" id="ARBA00006401"/>
    </source>
</evidence>
<dbReference type="STRING" id="1703.BLSMQ_2889"/>
<keyword evidence="6" id="KW-0001">2Fe-2S</keyword>
<dbReference type="Gene3D" id="1.10.490.10">
    <property type="entry name" value="Globins"/>
    <property type="match status" value="1"/>
</dbReference>
<dbReference type="Gene3D" id="3.40.50.80">
    <property type="entry name" value="Nucleotide-binding domain of ferredoxin-NADP reductase (FNR) module"/>
    <property type="match status" value="1"/>
</dbReference>
<keyword evidence="18" id="KW-1185">Reference proteome</keyword>
<keyword evidence="4 14" id="KW-0349">Heme</keyword>
<dbReference type="SUPFAM" id="SSF46458">
    <property type="entry name" value="Globin-like"/>
    <property type="match status" value="1"/>
</dbReference>
<evidence type="ECO:0000256" key="10">
    <source>
        <dbReference type="ARBA" id="ARBA00023014"/>
    </source>
</evidence>
<keyword evidence="11" id="KW-0520">NAD</keyword>
<evidence type="ECO:0000256" key="12">
    <source>
        <dbReference type="ARBA" id="ARBA00048649"/>
    </source>
</evidence>
<dbReference type="GO" id="GO:0071949">
    <property type="term" value="F:FAD binding"/>
    <property type="evidence" value="ECO:0007669"/>
    <property type="project" value="TreeGrafter"/>
</dbReference>
<dbReference type="PROSITE" id="PS01033">
    <property type="entry name" value="GLOBIN"/>
    <property type="match status" value="1"/>
</dbReference>
<dbReference type="OrthoDB" id="9801223at2"/>